<dbReference type="GO" id="GO:0006508">
    <property type="term" value="P:proteolysis"/>
    <property type="evidence" value="ECO:0007669"/>
    <property type="project" value="UniProtKB-KW"/>
</dbReference>
<dbReference type="RefSeq" id="WP_008983491.1">
    <property type="nucleotide sequence ID" value="NZ_AKKU01000006.1"/>
</dbReference>
<dbReference type="Pfam" id="PF17899">
    <property type="entry name" value="Peptidase_M61_N"/>
    <property type="match status" value="1"/>
</dbReference>
<dbReference type="SMART" id="SM00228">
    <property type="entry name" value="PDZ"/>
    <property type="match status" value="1"/>
</dbReference>
<keyword evidence="3" id="KW-1185">Reference proteome</keyword>
<dbReference type="STRING" id="1195246.AGRI_02755"/>
<dbReference type="InterPro" id="IPR036034">
    <property type="entry name" value="PDZ_sf"/>
</dbReference>
<dbReference type="EMBL" id="AKKU01000006">
    <property type="protein sequence ID" value="EIW90067.1"/>
    <property type="molecule type" value="Genomic_DNA"/>
</dbReference>
<dbReference type="InterPro" id="IPR001478">
    <property type="entry name" value="PDZ"/>
</dbReference>
<accession>I9P501</accession>
<feature type="domain" description="PDZ" evidence="1">
    <location>
        <begin position="486"/>
        <end position="555"/>
    </location>
</feature>
<dbReference type="PIRSF" id="PIRSF016493">
    <property type="entry name" value="Glycyl_aminpptds"/>
    <property type="match status" value="1"/>
</dbReference>
<dbReference type="Gene3D" id="2.60.40.3650">
    <property type="match status" value="1"/>
</dbReference>
<dbReference type="Pfam" id="PF05299">
    <property type="entry name" value="Peptidase_M61"/>
    <property type="match status" value="1"/>
</dbReference>
<dbReference type="InterPro" id="IPR024191">
    <property type="entry name" value="Peptidase_M61"/>
</dbReference>
<evidence type="ECO:0000259" key="1">
    <source>
        <dbReference type="SMART" id="SM00228"/>
    </source>
</evidence>
<reference evidence="2 3" key="1">
    <citation type="journal article" date="2012" name="J. Bacteriol.">
        <title>Genome Sequence of Pectin-Degrading Alishewanella agri, Isolated from Landfill Soil.</title>
        <authorList>
            <person name="Kim J."/>
            <person name="Jung J."/>
            <person name="Sung J.S."/>
            <person name="Chun J."/>
            <person name="Park W."/>
        </authorList>
    </citation>
    <scope>NUCLEOTIDE SEQUENCE [LARGE SCALE GENOMIC DNA]</scope>
    <source>
        <strain evidence="2 3">BL06</strain>
    </source>
</reference>
<dbReference type="SUPFAM" id="SSF55486">
    <property type="entry name" value="Metalloproteases ('zincins'), catalytic domain"/>
    <property type="match status" value="1"/>
</dbReference>
<dbReference type="InterPro" id="IPR040756">
    <property type="entry name" value="Peptidase_M61_N"/>
</dbReference>
<organism evidence="2 3">
    <name type="scientific">Alishewanella agri BL06</name>
    <dbReference type="NCBI Taxonomy" id="1195246"/>
    <lineage>
        <taxon>Bacteria</taxon>
        <taxon>Pseudomonadati</taxon>
        <taxon>Pseudomonadota</taxon>
        <taxon>Gammaproteobacteria</taxon>
        <taxon>Alteromonadales</taxon>
        <taxon>Alteromonadaceae</taxon>
        <taxon>Alishewanella</taxon>
    </lineage>
</organism>
<keyword evidence="2" id="KW-0645">Protease</keyword>
<evidence type="ECO:0000313" key="3">
    <source>
        <dbReference type="Proteomes" id="UP000035062"/>
    </source>
</evidence>
<protein>
    <submittedName>
        <fullName evidence="2">Protease</fullName>
    </submittedName>
</protein>
<dbReference type="PATRIC" id="fig|1195246.3.peg.539"/>
<dbReference type="GO" id="GO:0008233">
    <property type="term" value="F:peptidase activity"/>
    <property type="evidence" value="ECO:0007669"/>
    <property type="project" value="UniProtKB-KW"/>
</dbReference>
<dbReference type="AlphaFoldDB" id="I9P501"/>
<gene>
    <name evidence="2" type="ORF">AGRI_02755</name>
</gene>
<proteinExistence type="predicted"/>
<comment type="caution">
    <text evidence="2">The sequence shown here is derived from an EMBL/GenBank/DDBJ whole genome shotgun (WGS) entry which is preliminary data.</text>
</comment>
<dbReference type="eggNOG" id="COG3975">
    <property type="taxonomic scope" value="Bacteria"/>
</dbReference>
<dbReference type="InterPro" id="IPR027268">
    <property type="entry name" value="Peptidase_M4/M1_CTD_sf"/>
</dbReference>
<dbReference type="Proteomes" id="UP000035062">
    <property type="component" value="Unassembled WGS sequence"/>
</dbReference>
<sequence>MNSVRYQVQISDISAHQLRVELRFIPSASQHELSLPAWIPGSYMIRNFARHIMQISARDTSGELALQQLDKQRWNLACRQQEVTVSYLIYANDLSVRAAYLDDETAILNPACLCLAVSEQTHYPQQFELLRPEFHVTENWRVATALPRAEGTALLDFGIYQATDYQQLIDSPLLVGLFTVQQFAVDGVPHYLVVSSQNHYDSERLLADTEQLCQAQRAVFGGLPDDLHHYWFLLWITEHGYGGLEHKDSTLLLCSRHDLPARQMTAPDDAYQTLLGLISHEYFHTWWVKRLKPAPFHAYQLSQEQYTPQLWLYEGFTSYFDDLALIKSGRISQQAYLTALEQLVTRVTRNPSDSRQSLSDSSFNAWTKYYLQDENAPNSIVSYYAKGALVALAVEAELQANNKDLSRFCRDFYQHYLATGTADRSFFDALSAAGFKALAAQVEDWVYRAQPLPLADSFAKLGLNLNWRSPQHFDDTHGTQQQNAPATLGCSLKTQNGLVTIQQLYLDSAGHQAGLMAGDQLLAIAGYKITDKSLPQLLKRLPYGSEQPLTIFRKDRLLTLPLTLQAAKAQVAMLSVADDAKLQRWLTPLSANT</sequence>
<dbReference type="SUPFAM" id="SSF50156">
    <property type="entry name" value="PDZ domain-like"/>
    <property type="match status" value="1"/>
</dbReference>
<name>I9P501_9ALTE</name>
<evidence type="ECO:0000313" key="2">
    <source>
        <dbReference type="EMBL" id="EIW90067.1"/>
    </source>
</evidence>
<keyword evidence="2" id="KW-0378">Hydrolase</keyword>
<dbReference type="InterPro" id="IPR007963">
    <property type="entry name" value="Peptidase_M61_catalytic"/>
</dbReference>
<dbReference type="Gene3D" id="2.30.42.10">
    <property type="match status" value="1"/>
</dbReference>
<dbReference type="Gene3D" id="1.10.390.10">
    <property type="entry name" value="Neutral Protease Domain 2"/>
    <property type="match status" value="1"/>
</dbReference>